<keyword evidence="3" id="KW-0732">Signal</keyword>
<organism evidence="4">
    <name type="scientific">Amphimedon queenslandica</name>
    <name type="common">Sponge</name>
    <dbReference type="NCBI Taxonomy" id="400682"/>
    <lineage>
        <taxon>Eukaryota</taxon>
        <taxon>Metazoa</taxon>
        <taxon>Porifera</taxon>
        <taxon>Demospongiae</taxon>
        <taxon>Heteroscleromorpha</taxon>
        <taxon>Haplosclerida</taxon>
        <taxon>Niphatidae</taxon>
        <taxon>Amphimedon</taxon>
    </lineage>
</organism>
<feature type="compositionally biased region" description="Polar residues" evidence="1">
    <location>
        <begin position="163"/>
        <end position="173"/>
    </location>
</feature>
<dbReference type="InParanoid" id="A0A1X7TM49"/>
<keyword evidence="2" id="KW-0472">Membrane</keyword>
<reference evidence="4" key="1">
    <citation type="submission" date="2017-05" db="UniProtKB">
        <authorList>
            <consortium name="EnsemblMetazoa"/>
        </authorList>
    </citation>
    <scope>IDENTIFICATION</scope>
</reference>
<sequence>MLFIFLLIFLLFNNIYGIPVQADELETLTIREENATESSPEGSFERACRTKTLCPEGISNIVIGGLLFGFLGCFACAMWQWEVQAERRARINMALARNREIDRQIEAARQYRQQYHQTTPPTHPHSVEIPESKVSLEESRTTGTGLRDEGDKTALLRHEAEPSGSTVLQQSDQ</sequence>
<accession>A0A1X7TM49</accession>
<feature type="transmembrane region" description="Helical" evidence="2">
    <location>
        <begin position="61"/>
        <end position="81"/>
    </location>
</feature>
<protein>
    <submittedName>
        <fullName evidence="4">Uncharacterized protein</fullName>
    </submittedName>
</protein>
<name>A0A1X7TM49_AMPQE</name>
<dbReference type="AlphaFoldDB" id="A0A1X7TM49"/>
<keyword evidence="2" id="KW-1133">Transmembrane helix</keyword>
<feature type="chain" id="PRO_5010886844" evidence="3">
    <location>
        <begin position="18"/>
        <end position="173"/>
    </location>
</feature>
<proteinExistence type="predicted"/>
<keyword evidence="2" id="KW-0812">Transmembrane</keyword>
<feature type="signal peptide" evidence="3">
    <location>
        <begin position="1"/>
        <end position="17"/>
    </location>
</feature>
<evidence type="ECO:0000313" key="4">
    <source>
        <dbReference type="EnsemblMetazoa" id="Aqu2.1.15845_001"/>
    </source>
</evidence>
<dbReference type="EnsemblMetazoa" id="Aqu2.1.15845_001">
    <property type="protein sequence ID" value="Aqu2.1.15845_001"/>
    <property type="gene ID" value="Aqu2.1.15845"/>
</dbReference>
<feature type="compositionally biased region" description="Basic and acidic residues" evidence="1">
    <location>
        <begin position="125"/>
        <end position="161"/>
    </location>
</feature>
<evidence type="ECO:0000256" key="2">
    <source>
        <dbReference type="SAM" id="Phobius"/>
    </source>
</evidence>
<evidence type="ECO:0000256" key="3">
    <source>
        <dbReference type="SAM" id="SignalP"/>
    </source>
</evidence>
<evidence type="ECO:0000256" key="1">
    <source>
        <dbReference type="SAM" id="MobiDB-lite"/>
    </source>
</evidence>
<feature type="region of interest" description="Disordered" evidence="1">
    <location>
        <begin position="115"/>
        <end position="173"/>
    </location>
</feature>